<sequence length="126" mass="14886">MKLQQYFQAYDFDEIYPQIGLMYPNARHQREQFRHAYDILLGIKPVNSKKQIRYQLMEDPDTNEMFFGADDSCFRGPWDVLLGKEVKREPKVDLTDVELVANMLLNVVLQGRHPRSFDADYATIIR</sequence>
<proteinExistence type="predicted"/>
<dbReference type="RefSeq" id="WP_223927047.1">
    <property type="nucleotide sequence ID" value="NZ_BPTU01000004.1"/>
</dbReference>
<evidence type="ECO:0000313" key="1">
    <source>
        <dbReference type="EMBL" id="GJG57893.1"/>
    </source>
</evidence>
<accession>A0A9R1C8D5</accession>
<dbReference type="Proteomes" id="UP000825483">
    <property type="component" value="Unassembled WGS sequence"/>
</dbReference>
<name>A0A9R1C8D5_9BACT</name>
<reference evidence="1" key="1">
    <citation type="journal article" date="2022" name="Int. J. Syst. Evol. Microbiol.">
        <title>Prevotella lacticifex sp. nov., isolated from the rumen of cows.</title>
        <authorList>
            <person name="Shinkai T."/>
            <person name="Ikeyama N."/>
            <person name="Kumagai M."/>
            <person name="Ohmori H."/>
            <person name="Sakamoto M."/>
            <person name="Ohkuma M."/>
            <person name="Mitsumori M."/>
        </authorList>
    </citation>
    <scope>NUCLEOTIDE SEQUENCE</scope>
    <source>
        <strain evidence="1">R5076</strain>
    </source>
</reference>
<keyword evidence="2" id="KW-1185">Reference proteome</keyword>
<organism evidence="1 2">
    <name type="scientific">Prevotella lacticifex</name>
    <dbReference type="NCBI Taxonomy" id="2854755"/>
    <lineage>
        <taxon>Bacteria</taxon>
        <taxon>Pseudomonadati</taxon>
        <taxon>Bacteroidota</taxon>
        <taxon>Bacteroidia</taxon>
        <taxon>Bacteroidales</taxon>
        <taxon>Prevotellaceae</taxon>
        <taxon>Prevotella</taxon>
    </lineage>
</organism>
<dbReference type="EMBL" id="BPUB01000001">
    <property type="protein sequence ID" value="GJG57893.1"/>
    <property type="molecule type" value="Genomic_DNA"/>
</dbReference>
<protein>
    <submittedName>
        <fullName evidence="1">Uncharacterized protein</fullName>
    </submittedName>
</protein>
<gene>
    <name evidence="1" type="ORF">PRLR5076_07440</name>
</gene>
<comment type="caution">
    <text evidence="1">The sequence shown here is derived from an EMBL/GenBank/DDBJ whole genome shotgun (WGS) entry which is preliminary data.</text>
</comment>
<evidence type="ECO:0000313" key="2">
    <source>
        <dbReference type="Proteomes" id="UP000825483"/>
    </source>
</evidence>
<dbReference type="AlphaFoldDB" id="A0A9R1C8D5"/>
<dbReference type="GeneID" id="72468798"/>